<dbReference type="OrthoDB" id="10039134at2759"/>
<accession>B0X8E9</accession>
<sequence length="219" mass="24823">MHRQWHDLPQGFSWEHGLGQLYPHGTRTSYLPQHSDGAQLTAAMATASTRRATSPFSITMKISQSRPRTEPATSSRRTQANQRERNRMHGLNDALDRLRSCVPLPQQLTVTRCDHTAPQKLSKIETLRLARNYIWALSEALREDRRYGFEELVAILGMRLSPNTANLLRTRMTLDGELRVGLVEPCQCRRCSATRNEIFGLDGCCGLCVTGEVDFWGIE</sequence>
<reference evidence="3" key="1">
    <citation type="submission" date="2007-03" db="EMBL/GenBank/DDBJ databases">
        <title>Annotation of Culex pipiens quinquefasciatus.</title>
        <authorList>
            <consortium name="The Broad Institute Genome Sequencing Platform"/>
            <person name="Atkinson P.W."/>
            <person name="Hemingway J."/>
            <person name="Christensen B.M."/>
            <person name="Higgs S."/>
            <person name="Kodira C."/>
            <person name="Hannick L."/>
            <person name="Megy K."/>
            <person name="O'Leary S."/>
            <person name="Pearson M."/>
            <person name="Haas B.J."/>
            <person name="Mauceli E."/>
            <person name="Wortman J.R."/>
            <person name="Lee N.H."/>
            <person name="Guigo R."/>
            <person name="Stanke M."/>
            <person name="Alvarado L."/>
            <person name="Amedeo P."/>
            <person name="Antoine C.H."/>
            <person name="Arensburger P."/>
            <person name="Bidwell S.L."/>
            <person name="Crawford M."/>
            <person name="Camaro F."/>
            <person name="Devon K."/>
            <person name="Engels R."/>
            <person name="Hammond M."/>
            <person name="Howarth C."/>
            <person name="Koehrsen M."/>
            <person name="Lawson D."/>
            <person name="Montgomery P."/>
            <person name="Nene V."/>
            <person name="Nusbaum C."/>
            <person name="Puiu D."/>
            <person name="Romero-Severson J."/>
            <person name="Severson D.W."/>
            <person name="Shumway M."/>
            <person name="Sisk P."/>
            <person name="Stolte C."/>
            <person name="Zeng Q."/>
            <person name="Eisenstadt E."/>
            <person name="Fraser-Liggett C."/>
            <person name="Strausberg R."/>
            <person name="Galagan J."/>
            <person name="Birren B."/>
            <person name="Collins F.H."/>
        </authorList>
    </citation>
    <scope>NUCLEOTIDE SEQUENCE [LARGE SCALE GENOMIC DNA]</scope>
    <source>
        <strain evidence="3">JHB</strain>
    </source>
</reference>
<dbReference type="SMART" id="SM00353">
    <property type="entry name" value="HLH"/>
    <property type="match status" value="1"/>
</dbReference>
<dbReference type="GO" id="GO:0005634">
    <property type="term" value="C:nucleus"/>
    <property type="evidence" value="ECO:0007669"/>
    <property type="project" value="TreeGrafter"/>
</dbReference>
<name>B0X8E9_CULQU</name>
<dbReference type="GO" id="GO:0000981">
    <property type="term" value="F:DNA-binding transcription factor activity, RNA polymerase II-specific"/>
    <property type="evidence" value="ECO:0007669"/>
    <property type="project" value="TreeGrafter"/>
</dbReference>
<dbReference type="GO" id="GO:0061564">
    <property type="term" value="P:axon development"/>
    <property type="evidence" value="ECO:0007669"/>
    <property type="project" value="TreeGrafter"/>
</dbReference>
<organism>
    <name type="scientific">Culex quinquefasciatus</name>
    <name type="common">Southern house mosquito</name>
    <name type="synonym">Culex pungens</name>
    <dbReference type="NCBI Taxonomy" id="7176"/>
    <lineage>
        <taxon>Eukaryota</taxon>
        <taxon>Metazoa</taxon>
        <taxon>Ecdysozoa</taxon>
        <taxon>Arthropoda</taxon>
        <taxon>Hexapoda</taxon>
        <taxon>Insecta</taxon>
        <taxon>Pterygota</taxon>
        <taxon>Neoptera</taxon>
        <taxon>Endopterygota</taxon>
        <taxon>Diptera</taxon>
        <taxon>Nematocera</taxon>
        <taxon>Culicoidea</taxon>
        <taxon>Culicidae</taxon>
        <taxon>Culicinae</taxon>
        <taxon>Culicini</taxon>
        <taxon>Culex</taxon>
        <taxon>Culex</taxon>
    </lineage>
</organism>
<dbReference type="Proteomes" id="UP000002320">
    <property type="component" value="Unassembled WGS sequence"/>
</dbReference>
<dbReference type="KEGG" id="cqu:CpipJ_CPIJ014868"/>
<dbReference type="InterPro" id="IPR036638">
    <property type="entry name" value="HLH_DNA-bd_sf"/>
</dbReference>
<dbReference type="VEuPathDB" id="VectorBase:CQUJHB016034"/>
<feature type="compositionally biased region" description="Polar residues" evidence="1">
    <location>
        <begin position="58"/>
        <end position="81"/>
    </location>
</feature>
<keyword evidence="5" id="KW-1185">Reference proteome</keyword>
<evidence type="ECO:0000313" key="5">
    <source>
        <dbReference type="Proteomes" id="UP000002320"/>
    </source>
</evidence>
<evidence type="ECO:0000313" key="4">
    <source>
        <dbReference type="EnsemblMetazoa" id="CPIJ014868-PA"/>
    </source>
</evidence>
<dbReference type="EnsemblMetazoa" id="CPIJ014868-RA">
    <property type="protein sequence ID" value="CPIJ014868-PA"/>
    <property type="gene ID" value="CPIJ014868"/>
</dbReference>
<dbReference type="InterPro" id="IPR050359">
    <property type="entry name" value="bHLH_transcription_factors"/>
</dbReference>
<dbReference type="Gene3D" id="4.10.280.10">
    <property type="entry name" value="Helix-loop-helix DNA-binding domain"/>
    <property type="match status" value="1"/>
</dbReference>
<evidence type="ECO:0000256" key="1">
    <source>
        <dbReference type="SAM" id="MobiDB-lite"/>
    </source>
</evidence>
<proteinExistence type="predicted"/>
<dbReference type="AlphaFoldDB" id="B0X8E9"/>
<dbReference type="InterPro" id="IPR011598">
    <property type="entry name" value="bHLH_dom"/>
</dbReference>
<reference evidence="4" key="2">
    <citation type="submission" date="2021-02" db="UniProtKB">
        <authorList>
            <consortium name="EnsemblMetazoa"/>
        </authorList>
    </citation>
    <scope>IDENTIFICATION</scope>
    <source>
        <strain evidence="4">JHB</strain>
    </source>
</reference>
<dbReference type="HOGENOM" id="CLU_1262656_0_0_1"/>
<dbReference type="eggNOG" id="KOG3898">
    <property type="taxonomic scope" value="Eukaryota"/>
</dbReference>
<dbReference type="GO" id="GO:0070888">
    <property type="term" value="F:E-box binding"/>
    <property type="evidence" value="ECO:0007669"/>
    <property type="project" value="TreeGrafter"/>
</dbReference>
<evidence type="ECO:0000313" key="3">
    <source>
        <dbReference type="EMBL" id="EDS42485.1"/>
    </source>
</evidence>
<dbReference type="PANTHER" id="PTHR19290:SF134">
    <property type="entry name" value="NEUROGENIC DIFFERENTIATION FACTOR 1"/>
    <property type="match status" value="1"/>
</dbReference>
<dbReference type="STRING" id="7176.B0X8E9"/>
<dbReference type="GO" id="GO:0007423">
    <property type="term" value="P:sensory organ development"/>
    <property type="evidence" value="ECO:0007669"/>
    <property type="project" value="TreeGrafter"/>
</dbReference>
<dbReference type="VEuPathDB" id="VectorBase:CPIJ014868"/>
<dbReference type="InParanoid" id="B0X8E9"/>
<feature type="domain" description="BHLH" evidence="2">
    <location>
        <begin position="75"/>
        <end position="137"/>
    </location>
</feature>
<dbReference type="GO" id="GO:0045944">
    <property type="term" value="P:positive regulation of transcription by RNA polymerase II"/>
    <property type="evidence" value="ECO:0007669"/>
    <property type="project" value="TreeGrafter"/>
</dbReference>
<gene>
    <name evidence="4" type="primary">6049105</name>
    <name evidence="3" type="ORF">CpipJ_CPIJ014868</name>
</gene>
<dbReference type="EMBL" id="DS232486">
    <property type="protein sequence ID" value="EDS42485.1"/>
    <property type="molecule type" value="Genomic_DNA"/>
</dbReference>
<feature type="region of interest" description="Disordered" evidence="1">
    <location>
        <begin position="58"/>
        <end position="87"/>
    </location>
</feature>
<protein>
    <recommendedName>
        <fullName evidence="2">BHLH domain-containing protein</fullName>
    </recommendedName>
</protein>
<dbReference type="PROSITE" id="PS50888">
    <property type="entry name" value="BHLH"/>
    <property type="match status" value="1"/>
</dbReference>
<dbReference type="GO" id="GO:0046983">
    <property type="term" value="F:protein dimerization activity"/>
    <property type="evidence" value="ECO:0007669"/>
    <property type="project" value="InterPro"/>
</dbReference>
<dbReference type="Pfam" id="PF00010">
    <property type="entry name" value="HLH"/>
    <property type="match status" value="1"/>
</dbReference>
<dbReference type="SUPFAM" id="SSF47459">
    <property type="entry name" value="HLH, helix-loop-helix DNA-binding domain"/>
    <property type="match status" value="1"/>
</dbReference>
<evidence type="ECO:0000259" key="2">
    <source>
        <dbReference type="PROSITE" id="PS50888"/>
    </source>
</evidence>
<dbReference type="PANTHER" id="PTHR19290">
    <property type="entry name" value="BASIC HELIX-LOOP-HELIX PROTEIN NEUROGENIN-RELATED"/>
    <property type="match status" value="1"/>
</dbReference>